<comment type="caution">
    <text evidence="13">The sequence shown here is derived from an EMBL/GenBank/DDBJ whole genome shotgun (WGS) entry which is preliminary data.</text>
</comment>
<comment type="catalytic activity">
    <reaction evidence="1">
        <text>GDP-alpha-D-mannose + H2O = alpha-D-mannose 1-phosphate + GMP + 2 H(+)</text>
        <dbReference type="Rhea" id="RHEA:27978"/>
        <dbReference type="ChEBI" id="CHEBI:15377"/>
        <dbReference type="ChEBI" id="CHEBI:15378"/>
        <dbReference type="ChEBI" id="CHEBI:57527"/>
        <dbReference type="ChEBI" id="CHEBI:58115"/>
        <dbReference type="ChEBI" id="CHEBI:58409"/>
    </reaction>
</comment>
<feature type="binding site" evidence="9">
    <location>
        <position position="87"/>
    </location>
    <ligand>
        <name>Mg(2+)</name>
        <dbReference type="ChEBI" id="CHEBI:18420"/>
        <label>1</label>
    </ligand>
</feature>
<dbReference type="InterPro" id="IPR015797">
    <property type="entry name" value="NUDIX_hydrolase-like_dom_sf"/>
</dbReference>
<protein>
    <recommendedName>
        <fullName evidence="5">GDP-mannose pyrophosphatase</fullName>
    </recommendedName>
    <alternativeName>
        <fullName evidence="7">GDP-mannose hydrolase</fullName>
    </alternativeName>
    <alternativeName>
        <fullName evidence="8">GDPMK</fullName>
    </alternativeName>
</protein>
<dbReference type="NCBIfam" id="TIGR00052">
    <property type="entry name" value="nudix-type nucleoside diphosphatase, YffH/AdpP family"/>
    <property type="match status" value="1"/>
</dbReference>
<evidence type="ECO:0000256" key="6">
    <source>
        <dbReference type="ARBA" id="ARBA00022801"/>
    </source>
</evidence>
<sequence>MTADAGTFRPVGEEVLSAAWGRLTRYTYDLRLRDGTWQRQVREVYDRGHGAAALLYDEAADTVLLIRQFRLPMQISGQDPYLIEVPAGLLEGADPAERMRSELMEETGYEVGPLRHVSDLIMSPGSVSEYVACFTGRYRREAQAGEGGGAADEGEDIEVLHVPFGAAMEMVRDGRIRDAKTVMLLQHLALERGGRMSDVVLRPPCPRDAVDEVLHLRLGPGQDSFVGAIRQMVGETRESVDFHVIRAGDEAVGFFKIDRAYGEDSGFAGPDDYGLRGMLIGHQYQGRGYGRAALEALPAYLRRRYPWVDRVRLTVNHRNPVATALYLACGWRDTGEVAEGGRSGPQAILELPLKLAVGGSAEV</sequence>
<dbReference type="Gene3D" id="3.90.79.10">
    <property type="entry name" value="Nucleoside Triphosphate Pyrophosphohydrolase"/>
    <property type="match status" value="1"/>
</dbReference>
<dbReference type="InterPro" id="IPR000182">
    <property type="entry name" value="GNAT_dom"/>
</dbReference>
<dbReference type="RefSeq" id="WP_169776505.1">
    <property type="nucleotide sequence ID" value="NZ_KN848374.1"/>
</dbReference>
<gene>
    <name evidence="13" type="ORF">Wenmar_03376</name>
</gene>
<dbReference type="PROSITE" id="PS51186">
    <property type="entry name" value="GNAT"/>
    <property type="match status" value="1"/>
</dbReference>
<dbReference type="GO" id="GO:0005829">
    <property type="term" value="C:cytosol"/>
    <property type="evidence" value="ECO:0007669"/>
    <property type="project" value="TreeGrafter"/>
</dbReference>
<proteinExistence type="inferred from homology"/>
<evidence type="ECO:0000256" key="10">
    <source>
        <dbReference type="PIRSR" id="PIRSR604385-3"/>
    </source>
</evidence>
<keyword evidence="6" id="KW-0378">Hydrolase</keyword>
<dbReference type="InterPro" id="IPR016181">
    <property type="entry name" value="Acyl_CoA_acyltransferase"/>
</dbReference>
<accession>A0A0D0QA92</accession>
<evidence type="ECO:0000256" key="9">
    <source>
        <dbReference type="PIRSR" id="PIRSR604385-2"/>
    </source>
</evidence>
<dbReference type="GO" id="GO:0019693">
    <property type="term" value="P:ribose phosphate metabolic process"/>
    <property type="evidence" value="ECO:0007669"/>
    <property type="project" value="TreeGrafter"/>
</dbReference>
<evidence type="ECO:0000259" key="12">
    <source>
        <dbReference type="PROSITE" id="PS51462"/>
    </source>
</evidence>
<dbReference type="GO" id="GO:0006753">
    <property type="term" value="P:nucleoside phosphate metabolic process"/>
    <property type="evidence" value="ECO:0007669"/>
    <property type="project" value="TreeGrafter"/>
</dbReference>
<feature type="binding site" evidence="9">
    <location>
        <position position="106"/>
    </location>
    <ligand>
        <name>Mg(2+)</name>
        <dbReference type="ChEBI" id="CHEBI:18420"/>
        <label>1</label>
    </ligand>
</feature>
<evidence type="ECO:0000313" key="14">
    <source>
        <dbReference type="Proteomes" id="UP000035100"/>
    </source>
</evidence>
<dbReference type="GO" id="GO:0046872">
    <property type="term" value="F:metal ion binding"/>
    <property type="evidence" value="ECO:0007669"/>
    <property type="project" value="UniProtKB-KW"/>
</dbReference>
<dbReference type="PANTHER" id="PTHR11839:SF18">
    <property type="entry name" value="NUDIX HYDROLASE DOMAIN-CONTAINING PROTEIN"/>
    <property type="match status" value="1"/>
</dbReference>
<dbReference type="PATRIC" id="fig|1123501.6.peg.3503"/>
<dbReference type="Gene3D" id="3.40.630.30">
    <property type="match status" value="1"/>
</dbReference>
<feature type="domain" description="Nudix hydrolase" evidence="12">
    <location>
        <begin position="46"/>
        <end position="184"/>
    </location>
</feature>
<evidence type="ECO:0000256" key="8">
    <source>
        <dbReference type="ARBA" id="ARBA00032272"/>
    </source>
</evidence>
<feature type="binding site" evidence="9">
    <location>
        <position position="102"/>
    </location>
    <ligand>
        <name>Mg(2+)</name>
        <dbReference type="ChEBI" id="CHEBI:18420"/>
        <label>1</label>
    </ligand>
</feature>
<dbReference type="SUPFAM" id="SSF55811">
    <property type="entry name" value="Nudix"/>
    <property type="match status" value="1"/>
</dbReference>
<keyword evidence="14" id="KW-1185">Reference proteome</keyword>
<evidence type="ECO:0000256" key="1">
    <source>
        <dbReference type="ARBA" id="ARBA00000847"/>
    </source>
</evidence>
<dbReference type="STRING" id="1123501.Wenmar_03376"/>
<comment type="similarity">
    <text evidence="3">Belongs to the Nudix hydrolase family. NudK subfamily.</text>
</comment>
<organism evidence="13 14">
    <name type="scientific">Wenxinia marina DSM 24838</name>
    <dbReference type="NCBI Taxonomy" id="1123501"/>
    <lineage>
        <taxon>Bacteria</taxon>
        <taxon>Pseudomonadati</taxon>
        <taxon>Pseudomonadota</taxon>
        <taxon>Alphaproteobacteria</taxon>
        <taxon>Rhodobacterales</taxon>
        <taxon>Roseobacteraceae</taxon>
        <taxon>Wenxinia</taxon>
    </lineage>
</organism>
<evidence type="ECO:0000259" key="11">
    <source>
        <dbReference type="PROSITE" id="PS51186"/>
    </source>
</evidence>
<comment type="subunit">
    <text evidence="4">Homodimer.</text>
</comment>
<dbReference type="SUPFAM" id="SSF55729">
    <property type="entry name" value="Acyl-CoA N-acyltransferases (Nat)"/>
    <property type="match status" value="1"/>
</dbReference>
<feature type="short sequence motif" description="Nudix box" evidence="10">
    <location>
        <begin position="88"/>
        <end position="109"/>
    </location>
</feature>
<dbReference type="PROSITE" id="PS51462">
    <property type="entry name" value="NUDIX"/>
    <property type="match status" value="1"/>
</dbReference>
<dbReference type="GO" id="GO:0016747">
    <property type="term" value="F:acyltransferase activity, transferring groups other than amino-acyl groups"/>
    <property type="evidence" value="ECO:0007669"/>
    <property type="project" value="InterPro"/>
</dbReference>
<dbReference type="Proteomes" id="UP000035100">
    <property type="component" value="Unassembled WGS sequence"/>
</dbReference>
<dbReference type="InterPro" id="IPR004385">
    <property type="entry name" value="NDP_pyrophosphatase"/>
</dbReference>
<dbReference type="EMBL" id="AONG01000018">
    <property type="protein sequence ID" value="KIQ67923.1"/>
    <property type="molecule type" value="Genomic_DNA"/>
</dbReference>
<keyword evidence="9" id="KW-0479">Metal-binding</keyword>
<evidence type="ECO:0000256" key="7">
    <source>
        <dbReference type="ARBA" id="ARBA00032162"/>
    </source>
</evidence>
<dbReference type="AlphaFoldDB" id="A0A0D0QA92"/>
<feature type="domain" description="N-acetyltransferase" evidence="11">
    <location>
        <begin position="199"/>
        <end position="354"/>
    </location>
</feature>
<evidence type="ECO:0000256" key="3">
    <source>
        <dbReference type="ARBA" id="ARBA00007275"/>
    </source>
</evidence>
<dbReference type="InterPro" id="IPR000086">
    <property type="entry name" value="NUDIX_hydrolase_dom"/>
</dbReference>
<dbReference type="Pfam" id="PF00583">
    <property type="entry name" value="Acetyltransf_1"/>
    <property type="match status" value="1"/>
</dbReference>
<evidence type="ECO:0000256" key="2">
    <source>
        <dbReference type="ARBA" id="ARBA00001946"/>
    </source>
</evidence>
<evidence type="ECO:0000256" key="4">
    <source>
        <dbReference type="ARBA" id="ARBA00011738"/>
    </source>
</evidence>
<evidence type="ECO:0000256" key="5">
    <source>
        <dbReference type="ARBA" id="ARBA00016377"/>
    </source>
</evidence>
<dbReference type="GO" id="GO:0016818">
    <property type="term" value="F:hydrolase activity, acting on acid anhydrides, in phosphorus-containing anhydrides"/>
    <property type="evidence" value="ECO:0007669"/>
    <property type="project" value="InterPro"/>
</dbReference>
<feature type="binding site" evidence="9">
    <location>
        <position position="155"/>
    </location>
    <ligand>
        <name>Mg(2+)</name>
        <dbReference type="ChEBI" id="CHEBI:18420"/>
        <label>1</label>
    </ligand>
</feature>
<dbReference type="eggNOG" id="COG0494">
    <property type="taxonomic scope" value="Bacteria"/>
</dbReference>
<comment type="cofactor">
    <cofactor evidence="2 9">
        <name>Mg(2+)</name>
        <dbReference type="ChEBI" id="CHEBI:18420"/>
    </cofactor>
</comment>
<keyword evidence="9" id="KW-0460">Magnesium</keyword>
<evidence type="ECO:0000313" key="13">
    <source>
        <dbReference type="EMBL" id="KIQ67923.1"/>
    </source>
</evidence>
<dbReference type="PANTHER" id="PTHR11839">
    <property type="entry name" value="UDP/ADP-SUGAR PYROPHOSPHATASE"/>
    <property type="match status" value="1"/>
</dbReference>
<name>A0A0D0QA92_9RHOB</name>
<reference evidence="13 14" key="1">
    <citation type="submission" date="2013-01" db="EMBL/GenBank/DDBJ databases">
        <authorList>
            <person name="Fiebig A."/>
            <person name="Goeker M."/>
            <person name="Klenk H.-P.P."/>
        </authorList>
    </citation>
    <scope>NUCLEOTIDE SEQUENCE [LARGE SCALE GENOMIC DNA]</scope>
    <source>
        <strain evidence="13 14">DSM 24838</strain>
    </source>
</reference>